<reference evidence="12" key="1">
    <citation type="submission" date="2021-01" db="EMBL/GenBank/DDBJ databases">
        <authorList>
            <person name="Corre E."/>
            <person name="Pelletier E."/>
            <person name="Niang G."/>
            <person name="Scheremetjew M."/>
            <person name="Finn R."/>
            <person name="Kale V."/>
            <person name="Holt S."/>
            <person name="Cochrane G."/>
            <person name="Meng A."/>
            <person name="Brown T."/>
            <person name="Cohen L."/>
        </authorList>
    </citation>
    <scope>NUCLEOTIDE SEQUENCE</scope>
    <source>
        <strain evidence="12">CCMP441</strain>
        <strain evidence="13">CCMP644</strain>
    </source>
</reference>
<evidence type="ECO:0000313" key="13">
    <source>
        <dbReference type="EMBL" id="CAD8966099.1"/>
    </source>
</evidence>
<evidence type="ECO:0000256" key="10">
    <source>
        <dbReference type="ARBA" id="ARBA00023315"/>
    </source>
</evidence>
<dbReference type="GO" id="GO:0004144">
    <property type="term" value="F:diacylglycerol O-acyltransferase activity"/>
    <property type="evidence" value="ECO:0007669"/>
    <property type="project" value="TreeGrafter"/>
</dbReference>
<sequence length="346" mass="39528">MAAEGMSQQSDPKNHNDRGFEIHHVYPYAPRLHDEHHHMSWKEFFDDCWVCTIVAVFTILAPVLALGWTLLPWGKMAIFWAVYLASQNVPTYFSKTFFKASYGAGVFRPVDSYFHVRHTKACKLDPSKKYVFAWHPHGRLFIGIGAFLGQMYRWLPEMDVGNKHIHMGINDTMFRIPFISYWFSMLGLIPVNKHAVKKCLGDGNSITIVIGGIDEVLLGTYDDKDVLYLNKRVGFAKIAMDQGAGLVPIYCFGENQLFTHATHENLTFWRWINKFVKLGAPFPIAGRWGLPFPFRRPLLVAIGEPIFAREGETVADFHARYIEALQCLYKANVGLTSDPKRRLVIA</sequence>
<dbReference type="PANTHER" id="PTHR12317:SF76">
    <property type="entry name" value="ACYLTRANSFERASE"/>
    <property type="match status" value="1"/>
</dbReference>
<keyword evidence="8" id="KW-0443">Lipid metabolism</keyword>
<evidence type="ECO:0000256" key="2">
    <source>
        <dbReference type="ARBA" id="ARBA00005420"/>
    </source>
</evidence>
<accession>A0A6U2I148</accession>
<keyword evidence="5 11" id="KW-0812">Transmembrane</keyword>
<proteinExistence type="inferred from homology"/>
<evidence type="ECO:0000256" key="11">
    <source>
        <dbReference type="RuleBase" id="RU367023"/>
    </source>
</evidence>
<dbReference type="InterPro" id="IPR007130">
    <property type="entry name" value="DAGAT"/>
</dbReference>
<dbReference type="CDD" id="cd07987">
    <property type="entry name" value="LPLAT_MGAT-like"/>
    <property type="match status" value="1"/>
</dbReference>
<evidence type="ECO:0000256" key="9">
    <source>
        <dbReference type="ARBA" id="ARBA00023136"/>
    </source>
</evidence>
<organism evidence="12">
    <name type="scientific">Hemiselmis andersenii</name>
    <name type="common">Cryptophyte alga</name>
    <dbReference type="NCBI Taxonomy" id="464988"/>
    <lineage>
        <taxon>Eukaryota</taxon>
        <taxon>Cryptophyceae</taxon>
        <taxon>Cryptomonadales</taxon>
        <taxon>Hemiselmidaceae</taxon>
        <taxon>Hemiselmis</taxon>
    </lineage>
</organism>
<feature type="transmembrane region" description="Helical" evidence="11">
    <location>
        <begin position="130"/>
        <end position="152"/>
    </location>
</feature>
<feature type="transmembrane region" description="Helical" evidence="11">
    <location>
        <begin position="172"/>
        <end position="191"/>
    </location>
</feature>
<keyword evidence="7 11" id="KW-1133">Transmembrane helix</keyword>
<evidence type="ECO:0000256" key="7">
    <source>
        <dbReference type="ARBA" id="ARBA00022989"/>
    </source>
</evidence>
<gene>
    <name evidence="13" type="ORF">HAND00432_LOCUS17786</name>
    <name evidence="12" type="ORF">HAND1043_LOCUS20490</name>
</gene>
<dbReference type="EMBL" id="HBFX01029494">
    <property type="protein sequence ID" value="CAD8966099.1"/>
    <property type="molecule type" value="Transcribed_RNA"/>
</dbReference>
<evidence type="ECO:0000313" key="12">
    <source>
        <dbReference type="EMBL" id="CAD8753983.1"/>
    </source>
</evidence>
<dbReference type="EC" id="2.3.1.-" evidence="11"/>
<evidence type="ECO:0000256" key="1">
    <source>
        <dbReference type="ARBA" id="ARBA00004477"/>
    </source>
</evidence>
<feature type="transmembrane region" description="Helical" evidence="11">
    <location>
        <begin position="48"/>
        <end position="71"/>
    </location>
</feature>
<evidence type="ECO:0000256" key="4">
    <source>
        <dbReference type="ARBA" id="ARBA00022679"/>
    </source>
</evidence>
<evidence type="ECO:0000256" key="6">
    <source>
        <dbReference type="ARBA" id="ARBA00022824"/>
    </source>
</evidence>
<keyword evidence="4 11" id="KW-0808">Transferase</keyword>
<feature type="transmembrane region" description="Helical" evidence="11">
    <location>
        <begin position="77"/>
        <end position="93"/>
    </location>
</feature>
<evidence type="ECO:0000256" key="3">
    <source>
        <dbReference type="ARBA" id="ARBA00022516"/>
    </source>
</evidence>
<comment type="similarity">
    <text evidence="2 11">Belongs to the diacylglycerol acyltransferase family.</text>
</comment>
<comment type="subcellular location">
    <subcellularLocation>
        <location evidence="1 11">Endoplasmic reticulum membrane</location>
        <topology evidence="1 11">Multi-pass membrane protein</topology>
    </subcellularLocation>
</comment>
<evidence type="ECO:0000256" key="5">
    <source>
        <dbReference type="ARBA" id="ARBA00022692"/>
    </source>
</evidence>
<keyword evidence="6 11" id="KW-0256">Endoplasmic reticulum</keyword>
<dbReference type="AlphaFoldDB" id="A0A6U2I148"/>
<dbReference type="PANTHER" id="PTHR12317">
    <property type="entry name" value="DIACYLGLYCEROL O-ACYLTRANSFERASE"/>
    <property type="match status" value="1"/>
</dbReference>
<dbReference type="GO" id="GO:0005789">
    <property type="term" value="C:endoplasmic reticulum membrane"/>
    <property type="evidence" value="ECO:0007669"/>
    <property type="project" value="UniProtKB-SubCell"/>
</dbReference>
<evidence type="ECO:0000256" key="8">
    <source>
        <dbReference type="ARBA" id="ARBA00023098"/>
    </source>
</evidence>
<dbReference type="Pfam" id="PF03982">
    <property type="entry name" value="DAGAT"/>
    <property type="match status" value="1"/>
</dbReference>
<keyword evidence="10" id="KW-0012">Acyltransferase</keyword>
<dbReference type="GO" id="GO:0019432">
    <property type="term" value="P:triglyceride biosynthetic process"/>
    <property type="evidence" value="ECO:0007669"/>
    <property type="project" value="TreeGrafter"/>
</dbReference>
<name>A0A6U2I148_HEMAN</name>
<protein>
    <recommendedName>
        <fullName evidence="11">Acyltransferase</fullName>
        <ecNumber evidence="11">2.3.1.-</ecNumber>
    </recommendedName>
</protein>
<keyword evidence="3" id="KW-0444">Lipid biosynthesis</keyword>
<keyword evidence="9 11" id="KW-0472">Membrane</keyword>
<dbReference type="EMBL" id="HBFK01033812">
    <property type="protein sequence ID" value="CAD8753983.1"/>
    <property type="molecule type" value="Transcribed_RNA"/>
</dbReference>